<organism evidence="1 2">
    <name type="scientific">Metabacillus flavus</name>
    <dbReference type="NCBI Taxonomy" id="2823519"/>
    <lineage>
        <taxon>Bacteria</taxon>
        <taxon>Bacillati</taxon>
        <taxon>Bacillota</taxon>
        <taxon>Bacilli</taxon>
        <taxon>Bacillales</taxon>
        <taxon>Bacillaceae</taxon>
        <taxon>Metabacillus</taxon>
    </lineage>
</organism>
<sequence>MKSTLGFMTLHQEAEKSYSTEIAKRADSFGLTVFRFCPADIQPGTALLKGFIYENEEWKPSLQPLPAFIYDRCFYSKGDRSAKSRPIAEWLKNRPDTVFLGKGLPDKWAVYQAIMKDSTLSFYLPDTAQIEAAKDVLPLLFRERQCMLKPVKGAQGRGIIALSLSGKTIEAVYHNGANKKTKGFSSIEEFEAWMNLFLKQSPSPYLIQPLLQLTDRSRYPFDIRILMQKDGDGNWAERGRGIRRGYQGSFISNLGSGGEALSYEDWFQRLSRRQAYLFHDDLSTILSRLPVALEQSFSSLFELGIDIGYSRDGSIWILEVNSKPGRQLIMQTQPDQKNHLYEAPLAYCKHLIANTAREDSTSGKEQEQ</sequence>
<dbReference type="Pfam" id="PF14398">
    <property type="entry name" value="ATPgrasp_YheCD"/>
    <property type="match status" value="1"/>
</dbReference>
<dbReference type="Proteomes" id="UP000682403">
    <property type="component" value="Unassembled WGS sequence"/>
</dbReference>
<dbReference type="Gene3D" id="3.30.470.20">
    <property type="entry name" value="ATP-grasp fold, B domain"/>
    <property type="match status" value="1"/>
</dbReference>
<dbReference type="RefSeq" id="WP_211556862.1">
    <property type="nucleotide sequence ID" value="NZ_JAGVRK010000001.1"/>
</dbReference>
<reference evidence="1 2" key="1">
    <citation type="submission" date="2021-04" db="EMBL/GenBank/DDBJ databases">
        <title>Metabacillus sp. strain KIGAM252 whole genome sequence.</title>
        <authorList>
            <person name="Seo M.-J."/>
            <person name="Cho E.-S."/>
            <person name="Hwang C.Y."/>
            <person name="Yoon D.J."/>
        </authorList>
    </citation>
    <scope>NUCLEOTIDE SEQUENCE [LARGE SCALE GENOMIC DNA]</scope>
    <source>
        <strain evidence="1 2">KIGAM252</strain>
    </source>
</reference>
<evidence type="ECO:0000313" key="2">
    <source>
        <dbReference type="Proteomes" id="UP000682403"/>
    </source>
</evidence>
<dbReference type="EMBL" id="JAGVRK010000001">
    <property type="protein sequence ID" value="MBS2968210.1"/>
    <property type="molecule type" value="Genomic_DNA"/>
</dbReference>
<dbReference type="InterPro" id="IPR026838">
    <property type="entry name" value="YheC/D"/>
</dbReference>
<protein>
    <submittedName>
        <fullName evidence="1">YheC/YheD family protein</fullName>
    </submittedName>
</protein>
<keyword evidence="2" id="KW-1185">Reference proteome</keyword>
<evidence type="ECO:0000313" key="1">
    <source>
        <dbReference type="EMBL" id="MBS2968210.1"/>
    </source>
</evidence>
<proteinExistence type="predicted"/>
<gene>
    <name evidence="1" type="ORF">J9317_05500</name>
</gene>
<comment type="caution">
    <text evidence="1">The sequence shown here is derived from an EMBL/GenBank/DDBJ whole genome shotgun (WGS) entry which is preliminary data.</text>
</comment>
<accession>A0ABS5LBV7</accession>
<dbReference type="SUPFAM" id="SSF56059">
    <property type="entry name" value="Glutathione synthetase ATP-binding domain-like"/>
    <property type="match status" value="1"/>
</dbReference>
<name>A0ABS5LBV7_9BACI</name>